<dbReference type="Gene3D" id="3.10.50.40">
    <property type="match status" value="1"/>
</dbReference>
<dbReference type="Pfam" id="PF00254">
    <property type="entry name" value="FKBP_C"/>
    <property type="match status" value="1"/>
</dbReference>
<dbReference type="OrthoDB" id="1902587at2759"/>
<gene>
    <name evidence="10" type="ORF">D9619_003630</name>
</gene>
<dbReference type="GO" id="GO:0003755">
    <property type="term" value="F:peptidyl-prolyl cis-trans isomerase activity"/>
    <property type="evidence" value="ECO:0007669"/>
    <property type="project" value="UniProtKB-KW"/>
</dbReference>
<dbReference type="PANTHER" id="PTHR10516:SF443">
    <property type="entry name" value="FK506-BINDING PROTEIN 59-RELATED"/>
    <property type="match status" value="1"/>
</dbReference>
<sequence>MDSLYDTLKYALQQAADCRKMFDDANEESRRLAAKYQDTLTERQTLRKANRALNLTILELRAKVEDMETQLELQLFNKPCSCKAQQREGTLVTSDDTPSAPIPTSALDGKDADEVSSSESLAKKDLNDQFPSHGFTVQTISPGDGRFFPKKGDKVVMHHVGTLVDGMKFASTYDDGKPYTVDIGMGKVIKGLDEGVMQLSLGQRAILLIAPDFAYGAKGIPTSNIPPNSALKFEVELLKIN</sequence>
<evidence type="ECO:0000256" key="5">
    <source>
        <dbReference type="ARBA" id="ARBA00023235"/>
    </source>
</evidence>
<name>A0A8H5EUF6_9AGAR</name>
<dbReference type="SUPFAM" id="SSF54534">
    <property type="entry name" value="FKBP-like"/>
    <property type="match status" value="1"/>
</dbReference>
<dbReference type="InterPro" id="IPR050689">
    <property type="entry name" value="FKBP-type_PPIase"/>
</dbReference>
<dbReference type="FunFam" id="3.10.50.40:FF:000025">
    <property type="entry name" value="Peptidylprolyl isomerase"/>
    <property type="match status" value="1"/>
</dbReference>
<protein>
    <recommendedName>
        <fullName evidence="3 7">peptidylprolyl isomerase</fullName>
        <ecNumber evidence="3 7">5.2.1.8</ecNumber>
    </recommendedName>
</protein>
<comment type="function">
    <text evidence="2">PPIases accelerate the folding of proteins. It catalyzes the cis-trans isomerization of proline imidic peptide bonds in oligopeptides.</text>
</comment>
<evidence type="ECO:0000256" key="4">
    <source>
        <dbReference type="ARBA" id="ARBA00023110"/>
    </source>
</evidence>
<dbReference type="EC" id="5.2.1.8" evidence="3 7"/>
<accession>A0A8H5EUF6</accession>
<dbReference type="PROSITE" id="PS50059">
    <property type="entry name" value="FKBP_PPIASE"/>
    <property type="match status" value="1"/>
</dbReference>
<feature type="region of interest" description="Disordered" evidence="8">
    <location>
        <begin position="89"/>
        <end position="119"/>
    </location>
</feature>
<evidence type="ECO:0000313" key="10">
    <source>
        <dbReference type="EMBL" id="KAF5312418.1"/>
    </source>
</evidence>
<dbReference type="AlphaFoldDB" id="A0A8H5EUF6"/>
<keyword evidence="5 7" id="KW-0413">Isomerase</keyword>
<evidence type="ECO:0000313" key="11">
    <source>
        <dbReference type="Proteomes" id="UP000567179"/>
    </source>
</evidence>
<evidence type="ECO:0000256" key="7">
    <source>
        <dbReference type="PROSITE-ProRule" id="PRU00277"/>
    </source>
</evidence>
<dbReference type="Proteomes" id="UP000567179">
    <property type="component" value="Unassembled WGS sequence"/>
</dbReference>
<organism evidence="10 11">
    <name type="scientific">Psilocybe cf. subviscida</name>
    <dbReference type="NCBI Taxonomy" id="2480587"/>
    <lineage>
        <taxon>Eukaryota</taxon>
        <taxon>Fungi</taxon>
        <taxon>Dikarya</taxon>
        <taxon>Basidiomycota</taxon>
        <taxon>Agaricomycotina</taxon>
        <taxon>Agaricomycetes</taxon>
        <taxon>Agaricomycetidae</taxon>
        <taxon>Agaricales</taxon>
        <taxon>Agaricineae</taxon>
        <taxon>Strophariaceae</taxon>
        <taxon>Psilocybe</taxon>
    </lineage>
</organism>
<dbReference type="InterPro" id="IPR046357">
    <property type="entry name" value="PPIase_dom_sf"/>
</dbReference>
<comment type="similarity">
    <text evidence="6">Belongs to the FKBP-type PPIase family. FKBP1 subfamily.</text>
</comment>
<comment type="caution">
    <text evidence="10">The sequence shown here is derived from an EMBL/GenBank/DDBJ whole genome shotgun (WGS) entry which is preliminary data.</text>
</comment>
<reference evidence="10 11" key="1">
    <citation type="journal article" date="2020" name="ISME J.">
        <title>Uncovering the hidden diversity of litter-decomposition mechanisms in mushroom-forming fungi.</title>
        <authorList>
            <person name="Floudas D."/>
            <person name="Bentzer J."/>
            <person name="Ahren D."/>
            <person name="Johansson T."/>
            <person name="Persson P."/>
            <person name="Tunlid A."/>
        </authorList>
    </citation>
    <scope>NUCLEOTIDE SEQUENCE [LARGE SCALE GENOMIC DNA]</scope>
    <source>
        <strain evidence="10 11">CBS 101986</strain>
    </source>
</reference>
<evidence type="ECO:0000256" key="6">
    <source>
        <dbReference type="ARBA" id="ARBA00038106"/>
    </source>
</evidence>
<keyword evidence="11" id="KW-1185">Reference proteome</keyword>
<keyword evidence="4 7" id="KW-0697">Rotamase</keyword>
<proteinExistence type="inferred from homology"/>
<comment type="catalytic activity">
    <reaction evidence="1 7">
        <text>[protein]-peptidylproline (omega=180) = [protein]-peptidylproline (omega=0)</text>
        <dbReference type="Rhea" id="RHEA:16237"/>
        <dbReference type="Rhea" id="RHEA-COMP:10747"/>
        <dbReference type="Rhea" id="RHEA-COMP:10748"/>
        <dbReference type="ChEBI" id="CHEBI:83833"/>
        <dbReference type="ChEBI" id="CHEBI:83834"/>
        <dbReference type="EC" id="5.2.1.8"/>
    </reaction>
</comment>
<evidence type="ECO:0000256" key="8">
    <source>
        <dbReference type="SAM" id="MobiDB-lite"/>
    </source>
</evidence>
<dbReference type="GO" id="GO:0005737">
    <property type="term" value="C:cytoplasm"/>
    <property type="evidence" value="ECO:0007669"/>
    <property type="project" value="TreeGrafter"/>
</dbReference>
<evidence type="ECO:0000259" key="9">
    <source>
        <dbReference type="PROSITE" id="PS50059"/>
    </source>
</evidence>
<feature type="domain" description="PPIase FKBP-type" evidence="9">
    <location>
        <begin position="152"/>
        <end position="241"/>
    </location>
</feature>
<dbReference type="PANTHER" id="PTHR10516">
    <property type="entry name" value="PEPTIDYL-PROLYL CIS-TRANS ISOMERASE"/>
    <property type="match status" value="1"/>
</dbReference>
<evidence type="ECO:0000256" key="3">
    <source>
        <dbReference type="ARBA" id="ARBA00013194"/>
    </source>
</evidence>
<evidence type="ECO:0000256" key="2">
    <source>
        <dbReference type="ARBA" id="ARBA00002388"/>
    </source>
</evidence>
<evidence type="ECO:0000256" key="1">
    <source>
        <dbReference type="ARBA" id="ARBA00000971"/>
    </source>
</evidence>
<dbReference type="EMBL" id="JAACJJ010000056">
    <property type="protein sequence ID" value="KAF5312418.1"/>
    <property type="molecule type" value="Genomic_DNA"/>
</dbReference>
<dbReference type="InterPro" id="IPR001179">
    <property type="entry name" value="PPIase_FKBP_dom"/>
</dbReference>